<reference evidence="1 2" key="1">
    <citation type="submission" date="2018-05" db="EMBL/GenBank/DDBJ databases">
        <title>Genomic Encyclopedia of Type Strains, Phase IV (KMG-IV): sequencing the most valuable type-strain genomes for metagenomic binning, comparative biology and taxonomic classification.</title>
        <authorList>
            <person name="Goeker M."/>
        </authorList>
    </citation>
    <scope>NUCLEOTIDE SEQUENCE [LARGE SCALE GENOMIC DNA]</scope>
    <source>
        <strain evidence="1 2">DSM 25134</strain>
    </source>
</reference>
<evidence type="ECO:0000313" key="1">
    <source>
        <dbReference type="EMBL" id="PXX49106.1"/>
    </source>
</evidence>
<keyword evidence="2" id="KW-1185">Reference proteome</keyword>
<gene>
    <name evidence="1" type="ORF">DFR38_105149</name>
</gene>
<dbReference type="EMBL" id="QJKC01000005">
    <property type="protein sequence ID" value="PXX49106.1"/>
    <property type="molecule type" value="Genomic_DNA"/>
</dbReference>
<dbReference type="AlphaFoldDB" id="A0A318JJ41"/>
<comment type="caution">
    <text evidence="1">The sequence shown here is derived from an EMBL/GenBank/DDBJ whole genome shotgun (WGS) entry which is preliminary data.</text>
</comment>
<protein>
    <submittedName>
        <fullName evidence="1">Uncharacterized protein</fullName>
    </submittedName>
</protein>
<sequence length="42" mass="4630">MFKKILIANRGDQQPQGCAAAQQHRLTAPLHRDDFAAGDCHV</sequence>
<organism evidence="1 2">
    <name type="scientific">Aquitalea magnusonii</name>
    <dbReference type="NCBI Taxonomy" id="332411"/>
    <lineage>
        <taxon>Bacteria</taxon>
        <taxon>Pseudomonadati</taxon>
        <taxon>Pseudomonadota</taxon>
        <taxon>Betaproteobacteria</taxon>
        <taxon>Neisseriales</taxon>
        <taxon>Chromobacteriaceae</taxon>
        <taxon>Aquitalea</taxon>
    </lineage>
</organism>
<proteinExistence type="predicted"/>
<dbReference type="Proteomes" id="UP000248395">
    <property type="component" value="Unassembled WGS sequence"/>
</dbReference>
<accession>A0A318JJ41</accession>
<evidence type="ECO:0000313" key="2">
    <source>
        <dbReference type="Proteomes" id="UP000248395"/>
    </source>
</evidence>
<name>A0A318JJ41_9NEIS</name>